<feature type="compositionally biased region" description="Polar residues" evidence="1">
    <location>
        <begin position="290"/>
        <end position="301"/>
    </location>
</feature>
<evidence type="ECO:0000256" key="1">
    <source>
        <dbReference type="SAM" id="MobiDB-lite"/>
    </source>
</evidence>
<feature type="compositionally biased region" description="Basic and acidic residues" evidence="1">
    <location>
        <begin position="195"/>
        <end position="204"/>
    </location>
</feature>
<evidence type="ECO:0000313" key="3">
    <source>
        <dbReference type="Proteomes" id="UP001303647"/>
    </source>
</evidence>
<accession>A0AAN7D0B8</accession>
<protein>
    <submittedName>
        <fullName evidence="2">Uncharacterized protein</fullName>
    </submittedName>
</protein>
<evidence type="ECO:0000313" key="2">
    <source>
        <dbReference type="EMBL" id="KAK4251320.1"/>
    </source>
</evidence>
<dbReference type="AlphaFoldDB" id="A0AAN7D0B8"/>
<name>A0AAN7D0B8_9PEZI</name>
<organism evidence="2 3">
    <name type="scientific">Corynascus novoguineensis</name>
    <dbReference type="NCBI Taxonomy" id="1126955"/>
    <lineage>
        <taxon>Eukaryota</taxon>
        <taxon>Fungi</taxon>
        <taxon>Dikarya</taxon>
        <taxon>Ascomycota</taxon>
        <taxon>Pezizomycotina</taxon>
        <taxon>Sordariomycetes</taxon>
        <taxon>Sordariomycetidae</taxon>
        <taxon>Sordariales</taxon>
        <taxon>Chaetomiaceae</taxon>
        <taxon>Corynascus</taxon>
    </lineage>
</organism>
<comment type="caution">
    <text evidence="2">The sequence shown here is derived from an EMBL/GenBank/DDBJ whole genome shotgun (WGS) entry which is preliminary data.</text>
</comment>
<sequence>MPSVFSLFRHNRDKARPSHASDEGQWNKVTRRRSRFSILDSGGPSRGTRETASFDSAPAPLRSVRASTTDVPELPSVPIYQNFVSAKHLSYATQKWHYDGSRRERRLSRVATISDFHSLRPHPKLVLRERAAAPTTDKPAENDRATELARIYQSILPDFRAMCEEEGGNEAGVDTRRKPENGYRDTIMNHGYGGEGKKGGRSHDFIQTYPKSPPPPPTSERRHWSPPSTIATVKSYEFPNGASQRNHRIESGTFPRNENGKPPNIRTTPSPEPSLPRTTTPEPDHDGQNGHDSQSMHSQQSTIGLQICAKLLVDQLRRALDLQTRHEGDAGWRTGNGQSESEKSSDTKQLEMLLLIEAYESVLWRCRKEAAIRTGPEPAQVGEGEASGDLAGGMGSNHVAEAVPILEHWLETLHLVYEETFEEHGQA</sequence>
<proteinExistence type="predicted"/>
<gene>
    <name evidence="2" type="ORF">C7999DRAFT_10906</name>
</gene>
<reference evidence="2" key="2">
    <citation type="submission" date="2023-05" db="EMBL/GenBank/DDBJ databases">
        <authorList>
            <consortium name="Lawrence Berkeley National Laboratory"/>
            <person name="Steindorff A."/>
            <person name="Hensen N."/>
            <person name="Bonometti L."/>
            <person name="Westerberg I."/>
            <person name="Brannstrom I.O."/>
            <person name="Guillou S."/>
            <person name="Cros-Aarteil S."/>
            <person name="Calhoun S."/>
            <person name="Haridas S."/>
            <person name="Kuo A."/>
            <person name="Mondo S."/>
            <person name="Pangilinan J."/>
            <person name="Riley R."/>
            <person name="Labutti K."/>
            <person name="Andreopoulos B."/>
            <person name="Lipzen A."/>
            <person name="Chen C."/>
            <person name="Yanf M."/>
            <person name="Daum C."/>
            <person name="Ng V."/>
            <person name="Clum A."/>
            <person name="Ohm R."/>
            <person name="Martin F."/>
            <person name="Silar P."/>
            <person name="Natvig D."/>
            <person name="Lalanne C."/>
            <person name="Gautier V."/>
            <person name="Ament-Velasquez S.L."/>
            <person name="Kruys A."/>
            <person name="Hutchinson M.I."/>
            <person name="Powell A.J."/>
            <person name="Barry K."/>
            <person name="Miller A.N."/>
            <person name="Grigoriev I.V."/>
            <person name="Debuchy R."/>
            <person name="Gladieux P."/>
            <person name="Thoren M.H."/>
            <person name="Johannesson H."/>
        </authorList>
    </citation>
    <scope>NUCLEOTIDE SEQUENCE</scope>
    <source>
        <strain evidence="2">CBS 359.72</strain>
    </source>
</reference>
<keyword evidence="3" id="KW-1185">Reference proteome</keyword>
<dbReference type="Proteomes" id="UP001303647">
    <property type="component" value="Unassembled WGS sequence"/>
</dbReference>
<reference evidence="2" key="1">
    <citation type="journal article" date="2023" name="Mol. Phylogenet. Evol.">
        <title>Genome-scale phylogeny and comparative genomics of the fungal order Sordariales.</title>
        <authorList>
            <person name="Hensen N."/>
            <person name="Bonometti L."/>
            <person name="Westerberg I."/>
            <person name="Brannstrom I.O."/>
            <person name="Guillou S."/>
            <person name="Cros-Aarteil S."/>
            <person name="Calhoun S."/>
            <person name="Haridas S."/>
            <person name="Kuo A."/>
            <person name="Mondo S."/>
            <person name="Pangilinan J."/>
            <person name="Riley R."/>
            <person name="LaButti K."/>
            <person name="Andreopoulos B."/>
            <person name="Lipzen A."/>
            <person name="Chen C."/>
            <person name="Yan M."/>
            <person name="Daum C."/>
            <person name="Ng V."/>
            <person name="Clum A."/>
            <person name="Steindorff A."/>
            <person name="Ohm R.A."/>
            <person name="Martin F."/>
            <person name="Silar P."/>
            <person name="Natvig D.O."/>
            <person name="Lalanne C."/>
            <person name="Gautier V."/>
            <person name="Ament-Velasquez S.L."/>
            <person name="Kruys A."/>
            <person name="Hutchinson M.I."/>
            <person name="Powell A.J."/>
            <person name="Barry K."/>
            <person name="Miller A.N."/>
            <person name="Grigoriev I.V."/>
            <person name="Debuchy R."/>
            <person name="Gladieux P."/>
            <person name="Hiltunen Thoren M."/>
            <person name="Johannesson H."/>
        </authorList>
    </citation>
    <scope>NUCLEOTIDE SEQUENCE</scope>
    <source>
        <strain evidence="2">CBS 359.72</strain>
    </source>
</reference>
<feature type="region of interest" description="Disordered" evidence="1">
    <location>
        <begin position="190"/>
        <end position="301"/>
    </location>
</feature>
<feature type="region of interest" description="Disordered" evidence="1">
    <location>
        <begin position="1"/>
        <end position="61"/>
    </location>
</feature>
<dbReference type="EMBL" id="MU857606">
    <property type="protein sequence ID" value="KAK4251320.1"/>
    <property type="molecule type" value="Genomic_DNA"/>
</dbReference>